<dbReference type="InterPro" id="IPR001753">
    <property type="entry name" value="Enoyl-CoA_hydra/iso"/>
</dbReference>
<dbReference type="PANTHER" id="PTHR11941">
    <property type="entry name" value="ENOYL-COA HYDRATASE-RELATED"/>
    <property type="match status" value="1"/>
</dbReference>
<dbReference type="InterPro" id="IPR018376">
    <property type="entry name" value="Enoyl-CoA_hyd/isom_CS"/>
</dbReference>
<dbReference type="InterPro" id="IPR014748">
    <property type="entry name" value="Enoyl-CoA_hydra_C"/>
</dbReference>
<dbReference type="CDD" id="cd06558">
    <property type="entry name" value="crotonase-like"/>
    <property type="match status" value="1"/>
</dbReference>
<evidence type="ECO:0000256" key="3">
    <source>
        <dbReference type="ARBA" id="ARBA00023709"/>
    </source>
</evidence>
<evidence type="ECO:0000313" key="7">
    <source>
        <dbReference type="Proteomes" id="UP001550348"/>
    </source>
</evidence>
<keyword evidence="2" id="KW-0456">Lyase</keyword>
<evidence type="ECO:0000256" key="4">
    <source>
        <dbReference type="ARBA" id="ARBA00023717"/>
    </source>
</evidence>
<dbReference type="PANTHER" id="PTHR11941:SF54">
    <property type="entry name" value="ENOYL-COA HYDRATASE, MITOCHONDRIAL"/>
    <property type="match status" value="1"/>
</dbReference>
<dbReference type="Pfam" id="PF00378">
    <property type="entry name" value="ECH_1"/>
    <property type="match status" value="1"/>
</dbReference>
<dbReference type="Gene3D" id="3.90.226.10">
    <property type="entry name" value="2-enoyl-CoA Hydratase, Chain A, domain 1"/>
    <property type="match status" value="1"/>
</dbReference>
<keyword evidence="7" id="KW-1185">Reference proteome</keyword>
<dbReference type="PROSITE" id="PS00166">
    <property type="entry name" value="ENOYL_COA_HYDRATASE"/>
    <property type="match status" value="1"/>
</dbReference>
<dbReference type="EMBL" id="JBEXRX010000115">
    <property type="protein sequence ID" value="MEU0155579.1"/>
    <property type="molecule type" value="Genomic_DNA"/>
</dbReference>
<comment type="catalytic activity">
    <reaction evidence="4">
        <text>a 4-saturated-(3S)-3-hydroxyacyl-CoA = a (3E)-enoyl-CoA + H2O</text>
        <dbReference type="Rhea" id="RHEA:20724"/>
        <dbReference type="ChEBI" id="CHEBI:15377"/>
        <dbReference type="ChEBI" id="CHEBI:58521"/>
        <dbReference type="ChEBI" id="CHEBI:137480"/>
        <dbReference type="EC" id="4.2.1.17"/>
    </reaction>
</comment>
<organism evidence="6 7">
    <name type="scientific">Micromonospora fulviviridis</name>
    <dbReference type="NCBI Taxonomy" id="47860"/>
    <lineage>
        <taxon>Bacteria</taxon>
        <taxon>Bacillati</taxon>
        <taxon>Actinomycetota</taxon>
        <taxon>Actinomycetes</taxon>
        <taxon>Micromonosporales</taxon>
        <taxon>Micromonosporaceae</taxon>
        <taxon>Micromonospora</taxon>
    </lineage>
</organism>
<comment type="caution">
    <text evidence="6">The sequence shown here is derived from an EMBL/GenBank/DDBJ whole genome shotgun (WGS) entry which is preliminary data.</text>
</comment>
<dbReference type="InterPro" id="IPR029045">
    <property type="entry name" value="ClpP/crotonase-like_dom_sf"/>
</dbReference>
<evidence type="ECO:0000256" key="1">
    <source>
        <dbReference type="ARBA" id="ARBA00005254"/>
    </source>
</evidence>
<evidence type="ECO:0000256" key="5">
    <source>
        <dbReference type="RuleBase" id="RU003707"/>
    </source>
</evidence>
<dbReference type="Gene3D" id="1.10.12.10">
    <property type="entry name" value="Lyase 2-enoyl-coa Hydratase, Chain A, domain 2"/>
    <property type="match status" value="1"/>
</dbReference>
<name>A0ABV2VT41_9ACTN</name>
<sequence length="272" mass="28154">MPSPEGGVDGTAGPVLVERRGAVAVLTLNRPAKYNAIDHATVDALTVALDEIEADRNVRAVVLTGSGKAFAAGADIAFYAGADHGEFAAFTERCNALCDRIARCRVPVVAAVRGLALGGGFELVLACDVVVAELGAAFGLPEVTLGLLPGWGGTQRLTWHVGLTRARWLMMSGDRLGAVAAEAVGIVTHLCEGDELVPRALEVADLLAGRAPLAVAAIRDAVVAAVHGGPKGSDGPGFRREREALGELFASADGREGITAFVEKRTPRFTGR</sequence>
<protein>
    <submittedName>
        <fullName evidence="6">Enoyl-CoA hydratase/isomerase family protein</fullName>
    </submittedName>
</protein>
<dbReference type="RefSeq" id="WP_355667162.1">
    <property type="nucleotide sequence ID" value="NZ_JBEXRX010000115.1"/>
</dbReference>
<comment type="catalytic activity">
    <reaction evidence="3">
        <text>a (3S)-3-hydroxyacyl-CoA = a (2E)-enoyl-CoA + H2O</text>
        <dbReference type="Rhea" id="RHEA:16105"/>
        <dbReference type="ChEBI" id="CHEBI:15377"/>
        <dbReference type="ChEBI" id="CHEBI:57318"/>
        <dbReference type="ChEBI" id="CHEBI:58856"/>
        <dbReference type="EC" id="4.2.1.17"/>
    </reaction>
</comment>
<reference evidence="6 7" key="1">
    <citation type="submission" date="2024-06" db="EMBL/GenBank/DDBJ databases">
        <title>The Natural Products Discovery Center: Release of the First 8490 Sequenced Strains for Exploring Actinobacteria Biosynthetic Diversity.</title>
        <authorList>
            <person name="Kalkreuter E."/>
            <person name="Kautsar S.A."/>
            <person name="Yang D."/>
            <person name="Bader C.D."/>
            <person name="Teijaro C.N."/>
            <person name="Fluegel L."/>
            <person name="Davis C.M."/>
            <person name="Simpson J.R."/>
            <person name="Lauterbach L."/>
            <person name="Steele A.D."/>
            <person name="Gui C."/>
            <person name="Meng S."/>
            <person name="Li G."/>
            <person name="Viehrig K."/>
            <person name="Ye F."/>
            <person name="Su P."/>
            <person name="Kiefer A.F."/>
            <person name="Nichols A."/>
            <person name="Cepeda A.J."/>
            <person name="Yan W."/>
            <person name="Fan B."/>
            <person name="Jiang Y."/>
            <person name="Adhikari A."/>
            <person name="Zheng C.-J."/>
            <person name="Schuster L."/>
            <person name="Cowan T.M."/>
            <person name="Smanski M.J."/>
            <person name="Chevrette M.G."/>
            <person name="De Carvalho L.P.S."/>
            <person name="Shen B."/>
        </authorList>
    </citation>
    <scope>NUCLEOTIDE SEQUENCE [LARGE SCALE GENOMIC DNA]</scope>
    <source>
        <strain evidence="6 7">NPDC006286</strain>
    </source>
</reference>
<proteinExistence type="inferred from homology"/>
<evidence type="ECO:0000313" key="6">
    <source>
        <dbReference type="EMBL" id="MEU0155579.1"/>
    </source>
</evidence>
<evidence type="ECO:0000256" key="2">
    <source>
        <dbReference type="ARBA" id="ARBA00023239"/>
    </source>
</evidence>
<comment type="similarity">
    <text evidence="1 5">Belongs to the enoyl-CoA hydratase/isomerase family.</text>
</comment>
<accession>A0ABV2VT41</accession>
<gene>
    <name evidence="6" type="ORF">ABZ071_27475</name>
</gene>
<dbReference type="SUPFAM" id="SSF52096">
    <property type="entry name" value="ClpP/crotonase"/>
    <property type="match status" value="1"/>
</dbReference>
<dbReference type="Proteomes" id="UP001550348">
    <property type="component" value="Unassembled WGS sequence"/>
</dbReference>